<dbReference type="EMBL" id="CM026430">
    <property type="protein sequence ID" value="KAG0562008.1"/>
    <property type="molecule type" value="Genomic_DNA"/>
</dbReference>
<sequence>MSKPNSPKSPKSPKVAKEGGEKAKAFDLGELMQRLDEAVAKTIEDFSELFVTNVQEQRSVLEDCRDYIDKLGRENADMVQTFKIQESQAFALQEVQTEEIAEHRARIALLEAELAQKNIDMEELHVHYRIEMRKIIEEERVKRRQQQIKFGARVEELHNRLESVKTFIQRQDEVEETMEACVKERDETRRQMADLEPGYERKYIEKCLAYKELTDKKLAEFMEKVKDEVGERINDRVKEVLTQNEVLLSEIYMHSSSTTGLQSEINQLTAQNTKLRCECDIKHQAEGLYVQRSNHHKHVNRHNDSKKLKSVVLQKAQELKKFRHLAEIVIRQRGEVELFLVDSIQYVKNQIYLKKKIQSYQTQEKNHSGTFNNSCSASLDSSEHSRLGSALPPINNHQRSFVKAPASWPGTGPWPRFKNPELDGHKTSSRSENNSFTGEQYITEDRAEAQIKFLDSSHDPFTVPVILPMIDISELSWEDREKVLRYLFKKINTARNQSLEVDHTKKTQAVGGEQEKYHGYVSEAERTIV</sequence>
<dbReference type="Proteomes" id="UP000822688">
    <property type="component" value="Chromosome 9"/>
</dbReference>
<evidence type="ECO:0000313" key="3">
    <source>
        <dbReference type="EMBL" id="KAG0562008.1"/>
    </source>
</evidence>
<feature type="compositionally biased region" description="Low complexity" evidence="2">
    <location>
        <begin position="1"/>
        <end position="13"/>
    </location>
</feature>
<feature type="coiled-coil region" evidence="1">
    <location>
        <begin position="93"/>
        <end position="120"/>
    </location>
</feature>
<evidence type="ECO:0000256" key="2">
    <source>
        <dbReference type="SAM" id="MobiDB-lite"/>
    </source>
</evidence>
<feature type="region of interest" description="Disordered" evidence="2">
    <location>
        <begin position="1"/>
        <end position="21"/>
    </location>
</feature>
<reference evidence="3" key="1">
    <citation type="submission" date="2020-06" db="EMBL/GenBank/DDBJ databases">
        <title>WGS assembly of Ceratodon purpureus strain R40.</title>
        <authorList>
            <person name="Carey S.B."/>
            <person name="Jenkins J."/>
            <person name="Shu S."/>
            <person name="Lovell J.T."/>
            <person name="Sreedasyam A."/>
            <person name="Maumus F."/>
            <person name="Tiley G.P."/>
            <person name="Fernandez-Pozo N."/>
            <person name="Barry K."/>
            <person name="Chen C."/>
            <person name="Wang M."/>
            <person name="Lipzen A."/>
            <person name="Daum C."/>
            <person name="Saski C.A."/>
            <person name="Payton A.C."/>
            <person name="Mcbreen J.C."/>
            <person name="Conrad R.E."/>
            <person name="Kollar L.M."/>
            <person name="Olsson S."/>
            <person name="Huttunen S."/>
            <person name="Landis J.B."/>
            <person name="Wickett N.J."/>
            <person name="Johnson M.G."/>
            <person name="Rensing S.A."/>
            <person name="Grimwood J."/>
            <person name="Schmutz J."/>
            <person name="Mcdaniel S.F."/>
        </authorList>
    </citation>
    <scope>NUCLEOTIDE SEQUENCE</scope>
    <source>
        <strain evidence="3">R40</strain>
    </source>
</reference>
<gene>
    <name evidence="3" type="ORF">KC19_9G110000</name>
</gene>
<dbReference type="PANTHER" id="PTHR14845">
    <property type="entry name" value="COILED-COIL DOMAIN-CONTAINING 166"/>
    <property type="match status" value="1"/>
</dbReference>
<dbReference type="AlphaFoldDB" id="A0A8T0GWB7"/>
<dbReference type="PANTHER" id="PTHR14845:SF0">
    <property type="entry name" value="DUF4515 DOMAIN-CONTAINING PROTEIN"/>
    <property type="match status" value="1"/>
</dbReference>
<protein>
    <submittedName>
        <fullName evidence="3">Uncharacterized protein</fullName>
    </submittedName>
</protein>
<evidence type="ECO:0000256" key="1">
    <source>
        <dbReference type="SAM" id="Coils"/>
    </source>
</evidence>
<evidence type="ECO:0000313" key="4">
    <source>
        <dbReference type="Proteomes" id="UP000822688"/>
    </source>
</evidence>
<organism evidence="3 4">
    <name type="scientific">Ceratodon purpureus</name>
    <name type="common">Fire moss</name>
    <name type="synonym">Dicranum purpureum</name>
    <dbReference type="NCBI Taxonomy" id="3225"/>
    <lineage>
        <taxon>Eukaryota</taxon>
        <taxon>Viridiplantae</taxon>
        <taxon>Streptophyta</taxon>
        <taxon>Embryophyta</taxon>
        <taxon>Bryophyta</taxon>
        <taxon>Bryophytina</taxon>
        <taxon>Bryopsida</taxon>
        <taxon>Dicranidae</taxon>
        <taxon>Pseudoditrichales</taxon>
        <taxon>Ditrichaceae</taxon>
        <taxon>Ceratodon</taxon>
    </lineage>
</organism>
<keyword evidence="1" id="KW-0175">Coiled coil</keyword>
<proteinExistence type="predicted"/>
<keyword evidence="4" id="KW-1185">Reference proteome</keyword>
<accession>A0A8T0GWB7</accession>
<name>A0A8T0GWB7_CERPU</name>
<comment type="caution">
    <text evidence="3">The sequence shown here is derived from an EMBL/GenBank/DDBJ whole genome shotgun (WGS) entry which is preliminary data.</text>
</comment>